<dbReference type="EMBL" id="MT631374">
    <property type="protein sequence ID" value="QNO49208.1"/>
    <property type="molecule type" value="Genomic_DNA"/>
</dbReference>
<evidence type="ECO:0000313" key="1">
    <source>
        <dbReference type="EMBL" id="QNO48597.1"/>
    </source>
</evidence>
<sequence>MTQGDYLNIYKFHNPDYSFAVLICADFERFIPETLVKKCGIDLVNVVSVNKETSTDERYYLRFTSLAQSRGSIAFTYTNVSRYNIDGETVECGHSNIFSEYYREEKEHGCVSISPKTSKAI</sequence>
<dbReference type="AlphaFoldDB" id="A0A7G9YMH4"/>
<reference evidence="2" key="1">
    <citation type="submission" date="2020-06" db="EMBL/GenBank/DDBJ databases">
        <title>Unique genomic features of the anaerobic methanotrophic archaea.</title>
        <authorList>
            <person name="Chadwick G.L."/>
            <person name="Skennerton C.T."/>
            <person name="Laso-Perez R."/>
            <person name="Leu A.O."/>
            <person name="Speth D.R."/>
            <person name="Yu H."/>
            <person name="Morgan-Lang C."/>
            <person name="Hatzenpichler R."/>
            <person name="Goudeau D."/>
            <person name="Malmstrom R."/>
            <person name="Brazelton W.J."/>
            <person name="Woyke T."/>
            <person name="Hallam S.J."/>
            <person name="Tyson G.W."/>
            <person name="Wegener G."/>
            <person name="Boetius A."/>
            <person name="Orphan V."/>
        </authorList>
    </citation>
    <scope>NUCLEOTIDE SEQUENCE</scope>
</reference>
<organism evidence="2">
    <name type="scientific">Candidatus Methanogaster sp. ANME-2c ERB4</name>
    <dbReference type="NCBI Taxonomy" id="2759911"/>
    <lineage>
        <taxon>Archaea</taxon>
        <taxon>Methanobacteriati</taxon>
        <taxon>Methanobacteriota</taxon>
        <taxon>Stenosarchaea group</taxon>
        <taxon>Methanomicrobia</taxon>
        <taxon>Methanosarcinales</taxon>
        <taxon>ANME-2 cluster</taxon>
        <taxon>Candidatus Methanogasteraceae</taxon>
        <taxon>Candidatus Methanogaster</taxon>
    </lineage>
</organism>
<name>A0A7G9YMH4_9EURY</name>
<accession>A0A7G9YMH4</accession>
<evidence type="ECO:0000313" key="2">
    <source>
        <dbReference type="EMBL" id="QNO49208.1"/>
    </source>
</evidence>
<proteinExistence type="predicted"/>
<dbReference type="EMBL" id="MT631355">
    <property type="protein sequence ID" value="QNO48597.1"/>
    <property type="molecule type" value="Genomic_DNA"/>
</dbReference>
<gene>
    <name evidence="1" type="ORF">CJINKJJD_00030</name>
    <name evidence="2" type="ORF">DHJJDJHP_00015</name>
</gene>
<protein>
    <submittedName>
        <fullName evidence="2">Uncharacterized protein</fullName>
    </submittedName>
</protein>